<evidence type="ECO:0000256" key="2">
    <source>
        <dbReference type="ARBA" id="ARBA00023157"/>
    </source>
</evidence>
<dbReference type="InterPro" id="IPR026444">
    <property type="entry name" value="Secre_tail"/>
</dbReference>
<keyword evidence="5" id="KW-1185">Reference proteome</keyword>
<proteinExistence type="predicted"/>
<organism evidence="4 5">
    <name type="scientific">Parvicella tangerina</name>
    <dbReference type="NCBI Taxonomy" id="2829795"/>
    <lineage>
        <taxon>Bacteria</taxon>
        <taxon>Pseudomonadati</taxon>
        <taxon>Bacteroidota</taxon>
        <taxon>Flavobacteriia</taxon>
        <taxon>Flavobacteriales</taxon>
        <taxon>Parvicellaceae</taxon>
        <taxon>Parvicella</taxon>
    </lineage>
</organism>
<dbReference type="Pfam" id="PF18962">
    <property type="entry name" value="Por_Secre_tail"/>
    <property type="match status" value="1"/>
</dbReference>
<dbReference type="Pfam" id="PF00431">
    <property type="entry name" value="CUB"/>
    <property type="match status" value="1"/>
</dbReference>
<dbReference type="InterPro" id="IPR012334">
    <property type="entry name" value="Pectin_lyas_fold"/>
</dbReference>
<keyword evidence="1" id="KW-0732">Signal</keyword>
<keyword evidence="2" id="KW-1015">Disulfide bond</keyword>
<dbReference type="NCBIfam" id="TIGR04183">
    <property type="entry name" value="Por_Secre_tail"/>
    <property type="match status" value="1"/>
</dbReference>
<gene>
    <name evidence="4" type="ORF">CRYO30217_01425</name>
</gene>
<dbReference type="SUPFAM" id="SSF49854">
    <property type="entry name" value="Spermadhesin, CUB domain"/>
    <property type="match status" value="1"/>
</dbReference>
<dbReference type="InterPro" id="IPR000859">
    <property type="entry name" value="CUB_dom"/>
</dbReference>
<dbReference type="KEGG" id="ptan:CRYO30217_01425"/>
<feature type="domain" description="CUB" evidence="3">
    <location>
        <begin position="1"/>
        <end position="56"/>
    </location>
</feature>
<evidence type="ECO:0000259" key="3">
    <source>
        <dbReference type="PROSITE" id="PS01180"/>
    </source>
</evidence>
<dbReference type="SUPFAM" id="SSF51126">
    <property type="entry name" value="Pectin lyase-like"/>
    <property type="match status" value="1"/>
</dbReference>
<dbReference type="Gene3D" id="2.160.20.10">
    <property type="entry name" value="Single-stranded right-handed beta-helix, Pectin lyase-like"/>
    <property type="match status" value="1"/>
</dbReference>
<sequence>MEIYDGPNTSSTFLGRYCNTTGSPGTIVSSGTSLTFKWHSDSGVEQGGWDAEWACCSVNAGTASASPSTMCVAGNTTLSLAGQDGGTTIQWQSSADGVTWSNIGGATSASEVVAVSSSTYYRAKVTNGCDSYTASTYVSVGGTPIPTNYYVNDNSTTGDVFCSNVGNAANNGRNPCSPKASLQDIFDTYDIDPGDTIFVDAGTYTMGLNVTSSTDEGSAAGDVVITGAGSALTHITAPGSDDNFYFDNVSYIMVRDMHLISSQAARYNYFIFEGNDHHLDNCHLEHSTNTNVYMHEAGGAHDIDDNAVSNCEIENTSSSGYNVWIRGDADHDTIRNCVISSTGTSAKAVVLNDYYSGSHDGWPTSIHFFGNNVTADDYGIVGDVVDGNTMETYDIHDNVFNITSSDRADGAAVWLDDHGLSSSNISNIFNNIISGGKCGIYLSSGVDYCHFYNNFICNVEYGIYVSADNSDDNDFNYNSIYSSKECMYFTQDSKAWWYVRNNIFYTTGNSSYSCIYAGNTSSTFVRSDYNIFYMPNGAYAATEGGSNYSLAGWQGTNHHDGTGNGDNNSVNTDPNYRNPISCLLDLTGNYQTGTSIGAVGTDVYGTSRTHPTIGAWEEGSSLPVTSTFAHVVCDDHEVQVSWNTLSELNNDYFIIEGSNDGQSYTEIGTVLGAGNSSAEQHYAFAFDQSEANFDVLRIGQVDFNGDYNVIKHLSIDCSDESVFSLSELYPNPTNGDLTLVLSSLGSTEVVINIVDLEGRVVGESQHGLVKGSNFIRKNVEALASGVYLIKVTNTSGEVVVKRFVKH</sequence>
<dbReference type="EMBL" id="OU015584">
    <property type="protein sequence ID" value="CAG5080712.1"/>
    <property type="molecule type" value="Genomic_DNA"/>
</dbReference>
<evidence type="ECO:0000313" key="5">
    <source>
        <dbReference type="Proteomes" id="UP000683507"/>
    </source>
</evidence>
<dbReference type="AlphaFoldDB" id="A0A916JNE3"/>
<accession>A0A916JNE3</accession>
<evidence type="ECO:0000313" key="4">
    <source>
        <dbReference type="EMBL" id="CAG5080712.1"/>
    </source>
</evidence>
<dbReference type="SMART" id="SM00710">
    <property type="entry name" value="PbH1"/>
    <property type="match status" value="7"/>
</dbReference>
<dbReference type="InterPro" id="IPR011050">
    <property type="entry name" value="Pectin_lyase_fold/virulence"/>
</dbReference>
<dbReference type="InterPro" id="IPR035914">
    <property type="entry name" value="Sperma_CUB_dom_sf"/>
</dbReference>
<protein>
    <recommendedName>
        <fullName evidence="3">CUB domain-containing protein</fullName>
    </recommendedName>
</protein>
<dbReference type="PROSITE" id="PS01180">
    <property type="entry name" value="CUB"/>
    <property type="match status" value="1"/>
</dbReference>
<name>A0A916JNE3_9FLAO</name>
<dbReference type="CDD" id="cd00041">
    <property type="entry name" value="CUB"/>
    <property type="match status" value="1"/>
</dbReference>
<evidence type="ECO:0000256" key="1">
    <source>
        <dbReference type="ARBA" id="ARBA00022729"/>
    </source>
</evidence>
<dbReference type="Proteomes" id="UP000683507">
    <property type="component" value="Chromosome"/>
</dbReference>
<dbReference type="Gene3D" id="2.60.120.290">
    <property type="entry name" value="Spermadhesin, CUB domain"/>
    <property type="match status" value="1"/>
</dbReference>
<reference evidence="4" key="1">
    <citation type="submission" date="2021-04" db="EMBL/GenBank/DDBJ databases">
        <authorList>
            <person name="Rodrigo-Torres L."/>
            <person name="Arahal R. D."/>
            <person name="Lucena T."/>
        </authorList>
    </citation>
    <scope>NUCLEOTIDE SEQUENCE</scope>
    <source>
        <strain evidence="4">AS29M-1</strain>
    </source>
</reference>
<dbReference type="InterPro" id="IPR006626">
    <property type="entry name" value="PbH1"/>
</dbReference>